<evidence type="ECO:0000313" key="1">
    <source>
        <dbReference type="EMBL" id="QGU08332.1"/>
    </source>
</evidence>
<organism evidence="1 2">
    <name type="scientific">Corynebacterium occultum</name>
    <dbReference type="NCBI Taxonomy" id="2675219"/>
    <lineage>
        <taxon>Bacteria</taxon>
        <taxon>Bacillati</taxon>
        <taxon>Actinomycetota</taxon>
        <taxon>Actinomycetes</taxon>
        <taxon>Mycobacteriales</taxon>
        <taxon>Corynebacteriaceae</taxon>
        <taxon>Corynebacterium</taxon>
    </lineage>
</organism>
<keyword evidence="2" id="KW-1185">Reference proteome</keyword>
<dbReference type="KEGG" id="cok:COCCU_12160"/>
<dbReference type="EMBL" id="CP046455">
    <property type="protein sequence ID" value="QGU08332.1"/>
    <property type="molecule type" value="Genomic_DNA"/>
</dbReference>
<evidence type="ECO:0008006" key="3">
    <source>
        <dbReference type="Google" id="ProtNLM"/>
    </source>
</evidence>
<name>A0A6B8VRY1_9CORY</name>
<sequence>MHRVLDCIPADVSATQLGVSWNGELPAVLAERLIDAPGHPSSLHLAVIGGSHVVTVDAPSGQFREEISCDAPQAAGACWPLPEDVDEGGYRLLTRTRAFSPDAFETAGDAIAAGGGDWLIATFPGVGRHHLTALKGEFVAGEWRWWTHHLYPGELTIVSTRSTYRP</sequence>
<dbReference type="AlphaFoldDB" id="A0A6B8VRY1"/>
<dbReference type="Pfam" id="PF10936">
    <property type="entry name" value="DUF2617"/>
    <property type="match status" value="1"/>
</dbReference>
<evidence type="ECO:0000313" key="2">
    <source>
        <dbReference type="Proteomes" id="UP000424462"/>
    </source>
</evidence>
<proteinExistence type="predicted"/>
<reference evidence="1 2" key="1">
    <citation type="submission" date="2019-11" db="EMBL/GenBank/DDBJ databases">
        <title>Complete genome sequence of Corynebacterium kalinowskii 1959, a novel Corynebacterium species isolated from soil of a small paddock in Vilsendorf, Germany.</title>
        <authorList>
            <person name="Schaffert L."/>
            <person name="Ruwe M."/>
            <person name="Milse J."/>
            <person name="Hanuschka K."/>
            <person name="Ortseifen V."/>
            <person name="Droste J."/>
            <person name="Brandt D."/>
            <person name="Schlueter L."/>
            <person name="Kutter Y."/>
            <person name="Vinke S."/>
            <person name="Viehoefer P."/>
            <person name="Jacob L."/>
            <person name="Luebke N.-C."/>
            <person name="Schulte-Berndt E."/>
            <person name="Hain C."/>
            <person name="Linder M."/>
            <person name="Schmidt P."/>
            <person name="Wollenschlaeger L."/>
            <person name="Luttermann T."/>
            <person name="Thieme E."/>
            <person name="Hassa J."/>
            <person name="Haak M."/>
            <person name="Wittchen M."/>
            <person name="Mentz A."/>
            <person name="Persicke M."/>
            <person name="Busche T."/>
            <person name="Ruckert C."/>
        </authorList>
    </citation>
    <scope>NUCLEOTIDE SEQUENCE [LARGE SCALE GENOMIC DNA]</scope>
    <source>
        <strain evidence="1 2">2039</strain>
    </source>
</reference>
<protein>
    <recommendedName>
        <fullName evidence="3">DUF2617 domain-containing protein</fullName>
    </recommendedName>
</protein>
<accession>A0A6B8VRY1</accession>
<dbReference type="RefSeq" id="WP_156231815.1">
    <property type="nucleotide sequence ID" value="NZ_CP046455.1"/>
</dbReference>
<dbReference type="Proteomes" id="UP000424462">
    <property type="component" value="Chromosome"/>
</dbReference>
<dbReference type="InterPro" id="IPR024486">
    <property type="entry name" value="DUF2617"/>
</dbReference>
<gene>
    <name evidence="1" type="ORF">COCCU_12160</name>
</gene>